<feature type="transmembrane region" description="Helical" evidence="1">
    <location>
        <begin position="69"/>
        <end position="87"/>
    </location>
</feature>
<keyword evidence="3" id="KW-1185">Reference proteome</keyword>
<comment type="caution">
    <text evidence="2">The sequence shown here is derived from an EMBL/GenBank/DDBJ whole genome shotgun (WGS) entry which is preliminary data.</text>
</comment>
<evidence type="ECO:0000313" key="3">
    <source>
        <dbReference type="Proteomes" id="UP001285441"/>
    </source>
</evidence>
<feature type="transmembrane region" description="Helical" evidence="1">
    <location>
        <begin position="40"/>
        <end position="63"/>
    </location>
</feature>
<sequence>MSILLSLRHNYTDSYLQHPESLEVVSSRSKKYSYFRIHECRFTGIFLLTICAAFYDVSVIVWVRLKVNIILRQLILLSVLFLPSPFMS</sequence>
<organism evidence="2 3">
    <name type="scientific">Podospora didyma</name>
    <dbReference type="NCBI Taxonomy" id="330526"/>
    <lineage>
        <taxon>Eukaryota</taxon>
        <taxon>Fungi</taxon>
        <taxon>Dikarya</taxon>
        <taxon>Ascomycota</taxon>
        <taxon>Pezizomycotina</taxon>
        <taxon>Sordariomycetes</taxon>
        <taxon>Sordariomycetidae</taxon>
        <taxon>Sordariales</taxon>
        <taxon>Podosporaceae</taxon>
        <taxon>Podospora</taxon>
    </lineage>
</organism>
<evidence type="ECO:0000256" key="1">
    <source>
        <dbReference type="SAM" id="Phobius"/>
    </source>
</evidence>
<proteinExistence type="predicted"/>
<gene>
    <name evidence="2" type="ORF">B0H63DRAFT_154699</name>
</gene>
<reference evidence="2" key="1">
    <citation type="journal article" date="2023" name="Mol. Phylogenet. Evol.">
        <title>Genome-scale phylogeny and comparative genomics of the fungal order Sordariales.</title>
        <authorList>
            <person name="Hensen N."/>
            <person name="Bonometti L."/>
            <person name="Westerberg I."/>
            <person name="Brannstrom I.O."/>
            <person name="Guillou S."/>
            <person name="Cros-Aarteil S."/>
            <person name="Calhoun S."/>
            <person name="Haridas S."/>
            <person name="Kuo A."/>
            <person name="Mondo S."/>
            <person name="Pangilinan J."/>
            <person name="Riley R."/>
            <person name="LaButti K."/>
            <person name="Andreopoulos B."/>
            <person name="Lipzen A."/>
            <person name="Chen C."/>
            <person name="Yan M."/>
            <person name="Daum C."/>
            <person name="Ng V."/>
            <person name="Clum A."/>
            <person name="Steindorff A."/>
            <person name="Ohm R.A."/>
            <person name="Martin F."/>
            <person name="Silar P."/>
            <person name="Natvig D.O."/>
            <person name="Lalanne C."/>
            <person name="Gautier V."/>
            <person name="Ament-Velasquez S.L."/>
            <person name="Kruys A."/>
            <person name="Hutchinson M.I."/>
            <person name="Powell A.J."/>
            <person name="Barry K."/>
            <person name="Miller A.N."/>
            <person name="Grigoriev I.V."/>
            <person name="Debuchy R."/>
            <person name="Gladieux P."/>
            <person name="Hiltunen Thoren M."/>
            <person name="Johannesson H."/>
        </authorList>
    </citation>
    <scope>NUCLEOTIDE SEQUENCE</scope>
    <source>
        <strain evidence="2">CBS 232.78</strain>
    </source>
</reference>
<keyword evidence="1" id="KW-1133">Transmembrane helix</keyword>
<name>A0AAE0NT73_9PEZI</name>
<dbReference type="EMBL" id="JAULSW010000003">
    <property type="protein sequence ID" value="KAK3387257.1"/>
    <property type="molecule type" value="Genomic_DNA"/>
</dbReference>
<keyword evidence="1" id="KW-0472">Membrane</keyword>
<dbReference type="AlphaFoldDB" id="A0AAE0NT73"/>
<protein>
    <submittedName>
        <fullName evidence="2">Uncharacterized protein</fullName>
    </submittedName>
</protein>
<accession>A0AAE0NT73</accession>
<keyword evidence="1" id="KW-0812">Transmembrane</keyword>
<reference evidence="2" key="2">
    <citation type="submission" date="2023-06" db="EMBL/GenBank/DDBJ databases">
        <authorList>
            <consortium name="Lawrence Berkeley National Laboratory"/>
            <person name="Haridas S."/>
            <person name="Hensen N."/>
            <person name="Bonometti L."/>
            <person name="Westerberg I."/>
            <person name="Brannstrom I.O."/>
            <person name="Guillou S."/>
            <person name="Cros-Aarteil S."/>
            <person name="Calhoun S."/>
            <person name="Kuo A."/>
            <person name="Mondo S."/>
            <person name="Pangilinan J."/>
            <person name="Riley R."/>
            <person name="LaButti K."/>
            <person name="Andreopoulos B."/>
            <person name="Lipzen A."/>
            <person name="Chen C."/>
            <person name="Yanf M."/>
            <person name="Daum C."/>
            <person name="Ng V."/>
            <person name="Clum A."/>
            <person name="Steindorff A."/>
            <person name="Ohm R."/>
            <person name="Martin F."/>
            <person name="Silar P."/>
            <person name="Natvig D."/>
            <person name="Lalanne C."/>
            <person name="Gautier V."/>
            <person name="Ament-velasquez S.L."/>
            <person name="Kruys A."/>
            <person name="Hutchinson M.I."/>
            <person name="Powell A.J."/>
            <person name="Barry K."/>
            <person name="Miller A.N."/>
            <person name="Grigoriev I.V."/>
            <person name="Debuchy R."/>
            <person name="Gladieux P."/>
            <person name="Thoren M.H."/>
            <person name="Johannesson H."/>
        </authorList>
    </citation>
    <scope>NUCLEOTIDE SEQUENCE</scope>
    <source>
        <strain evidence="2">CBS 232.78</strain>
    </source>
</reference>
<dbReference type="Proteomes" id="UP001285441">
    <property type="component" value="Unassembled WGS sequence"/>
</dbReference>
<evidence type="ECO:0000313" key="2">
    <source>
        <dbReference type="EMBL" id="KAK3387257.1"/>
    </source>
</evidence>